<evidence type="ECO:0000256" key="1">
    <source>
        <dbReference type="ARBA" id="ARBA00022801"/>
    </source>
</evidence>
<dbReference type="PANTHER" id="PTHR23339">
    <property type="entry name" value="TYROSINE SPECIFIC PROTEIN PHOSPHATASE AND DUAL SPECIFICITY PROTEIN PHOSPHATASE"/>
    <property type="match status" value="1"/>
</dbReference>
<proteinExistence type="predicted"/>
<dbReference type="SUPFAM" id="SSF52799">
    <property type="entry name" value="(Phosphotyrosine protein) phosphatases II"/>
    <property type="match status" value="1"/>
</dbReference>
<reference evidence="3 4" key="1">
    <citation type="journal article" date="2011" name="J. Bacteriol.">
        <title>Complete genome sequence and updated annotation of Desulfovibrio alaskensis G20.</title>
        <authorList>
            <person name="Hauser L.J."/>
            <person name="Land M.L."/>
            <person name="Brown S.D."/>
            <person name="Larimer F."/>
            <person name="Keller K.L."/>
            <person name="Rapp-Giles B.J."/>
            <person name="Price M.N."/>
            <person name="Lin M."/>
            <person name="Bruce D.C."/>
            <person name="Detter J.C."/>
            <person name="Tapia R."/>
            <person name="Han C.S."/>
            <person name="Goodwin L.A."/>
            <person name="Cheng J.F."/>
            <person name="Pitluck S."/>
            <person name="Copeland A."/>
            <person name="Lucas S."/>
            <person name="Nolan M."/>
            <person name="Lapidus A.L."/>
            <person name="Palumbo A.V."/>
            <person name="Wall J.D."/>
        </authorList>
    </citation>
    <scope>NUCLEOTIDE SEQUENCE [LARGE SCALE GENOMIC DNA]</scope>
    <source>
        <strain evidence="4">ATCC BAA 1058 / DSM 17464 / G20</strain>
    </source>
</reference>
<dbReference type="FunFam" id="3.90.190.10:FF:000157">
    <property type="entry name" value="Protein-tyrosine phosphatase"/>
    <property type="match status" value="1"/>
</dbReference>
<dbReference type="PROSITE" id="PS00383">
    <property type="entry name" value="TYR_PHOSPHATASE_1"/>
    <property type="match status" value="1"/>
</dbReference>
<dbReference type="InterPro" id="IPR029021">
    <property type="entry name" value="Prot-tyrosine_phosphatase-like"/>
</dbReference>
<dbReference type="eggNOG" id="COG2453">
    <property type="taxonomic scope" value="Bacteria"/>
</dbReference>
<sequence length="419" mass="45993">MSSGTSGDGVAVRGGCMALIRRGVQALRCMLGDFMKPQRPAGAPEPHPDLHVYWVTSRLGVGAAPMSRRQLQALRDMGVSSILNLCSELPGLADLERENGFDTWYLPVVDEEAPALDALEEALEWVDECLYLGKRVYIHCRHGIGRTGTVLNAYLLRRGLGHRLAARTLRGLRARPSNFDQWRLVRRYGTVNAPLTVRAPSLECQGGVDLAPYVDDYLLLEAEVERLALKRHEGLPRCGRDHARCCSSPVALTLIEALTLGTRINTALSSDMRRQVMERALTASQQESSIRADVGSAAFPGAQDPCLTAELLCPLSVEGHCLLYNYRPLKCRLFDVPADDAFRLWAEELSGPLGRLSEHVFVALAGAFPASELPRFPLPDVLSGRYVQTVFHCLMRNAAADCTLPDEPETDCPVLSPPV</sequence>
<dbReference type="EMBL" id="CP000112">
    <property type="protein sequence ID" value="ABB37406.1"/>
    <property type="molecule type" value="Genomic_DNA"/>
</dbReference>
<dbReference type="Pfam" id="PF22785">
    <property type="entry name" value="Tc-R-P"/>
    <property type="match status" value="1"/>
</dbReference>
<dbReference type="InterPro" id="IPR050561">
    <property type="entry name" value="PTP"/>
</dbReference>
<dbReference type="AlphaFoldDB" id="Q315J0"/>
<keyword evidence="1" id="KW-0378">Hydrolase</keyword>
<organism evidence="3 4">
    <name type="scientific">Oleidesulfovibrio alaskensis (strain ATCC BAA-1058 / DSM 17464 / G20)</name>
    <name type="common">Desulfovibrio alaskensis</name>
    <dbReference type="NCBI Taxonomy" id="207559"/>
    <lineage>
        <taxon>Bacteria</taxon>
        <taxon>Pseudomonadati</taxon>
        <taxon>Thermodesulfobacteriota</taxon>
        <taxon>Desulfovibrionia</taxon>
        <taxon>Desulfovibrionales</taxon>
        <taxon>Desulfovibrionaceae</taxon>
        <taxon>Oleidesulfovibrio</taxon>
    </lineage>
</organism>
<gene>
    <name evidence="3" type="ordered locus">Dde_0605</name>
</gene>
<evidence type="ECO:0000313" key="4">
    <source>
        <dbReference type="Proteomes" id="UP000002710"/>
    </source>
</evidence>
<dbReference type="KEGG" id="dde:Dde_0605"/>
<accession>Q315J0</accession>
<dbReference type="Gene3D" id="3.90.190.10">
    <property type="entry name" value="Protein tyrosine phosphatase superfamily"/>
    <property type="match status" value="1"/>
</dbReference>
<dbReference type="PROSITE" id="PS50056">
    <property type="entry name" value="TYR_PHOSPHATASE_2"/>
    <property type="match status" value="1"/>
</dbReference>
<feature type="domain" description="Tyrosine specific protein phosphatases" evidence="2">
    <location>
        <begin position="120"/>
        <end position="173"/>
    </location>
</feature>
<dbReference type="HOGENOM" id="CLU_764452_0_0_7"/>
<evidence type="ECO:0000313" key="3">
    <source>
        <dbReference type="EMBL" id="ABB37406.1"/>
    </source>
</evidence>
<dbReference type="Proteomes" id="UP000002710">
    <property type="component" value="Chromosome"/>
</dbReference>
<dbReference type="InterPro" id="IPR000387">
    <property type="entry name" value="Tyr_Pase_dom"/>
</dbReference>
<keyword evidence="4" id="KW-1185">Reference proteome</keyword>
<dbReference type="RefSeq" id="WP_011366714.1">
    <property type="nucleotide sequence ID" value="NC_007519.1"/>
</dbReference>
<dbReference type="InterPro" id="IPR016130">
    <property type="entry name" value="Tyr_Pase_AS"/>
</dbReference>
<dbReference type="STRING" id="207559.Dde_0605"/>
<protein>
    <submittedName>
        <fullName evidence="3">Dual specificity protein phosphatase</fullName>
    </submittedName>
</protein>
<dbReference type="InterPro" id="IPR020422">
    <property type="entry name" value="TYR_PHOSPHATASE_DUAL_dom"/>
</dbReference>
<evidence type="ECO:0000259" key="2">
    <source>
        <dbReference type="PROSITE" id="PS50056"/>
    </source>
</evidence>
<dbReference type="GO" id="GO:0016787">
    <property type="term" value="F:hydrolase activity"/>
    <property type="evidence" value="ECO:0007669"/>
    <property type="project" value="UniProtKB-KW"/>
</dbReference>
<dbReference type="SMART" id="SM00195">
    <property type="entry name" value="DSPc"/>
    <property type="match status" value="1"/>
</dbReference>
<name>Q315J0_OLEA2</name>